<reference evidence="1 2" key="1">
    <citation type="submission" date="2020-06" db="EMBL/GenBank/DDBJ databases">
        <authorList>
            <person name="Cao W.R."/>
        </authorList>
    </citation>
    <scope>NUCLEOTIDE SEQUENCE [LARGE SCALE GENOMIC DNA]</scope>
    <source>
        <strain evidence="1 2">B1Z28</strain>
    </source>
</reference>
<proteinExistence type="predicted"/>
<protein>
    <submittedName>
        <fullName evidence="1">Uncharacterized protein</fullName>
    </submittedName>
</protein>
<gene>
    <name evidence="1" type="ORF">HW561_15065</name>
</gene>
<accession>A0ABX2PU86</accession>
<dbReference type="EMBL" id="JABXWT010000009">
    <property type="protein sequence ID" value="NVO57112.1"/>
    <property type="molecule type" value="Genomic_DNA"/>
</dbReference>
<organism evidence="1 2">
    <name type="scientific">Ruegeria haliotis</name>
    <dbReference type="NCBI Taxonomy" id="2747601"/>
    <lineage>
        <taxon>Bacteria</taxon>
        <taxon>Pseudomonadati</taxon>
        <taxon>Pseudomonadota</taxon>
        <taxon>Alphaproteobacteria</taxon>
        <taxon>Rhodobacterales</taxon>
        <taxon>Roseobacteraceae</taxon>
        <taxon>Ruegeria</taxon>
    </lineage>
</organism>
<sequence>MQAYDTLPSTLRHWLAEACLPWSPSSALKIWENAGGDRNPEAALERLDTIERSMLCRDARIWEVNA</sequence>
<evidence type="ECO:0000313" key="1">
    <source>
        <dbReference type="EMBL" id="NVO57112.1"/>
    </source>
</evidence>
<keyword evidence="2" id="KW-1185">Reference proteome</keyword>
<name>A0ABX2PU86_9RHOB</name>
<evidence type="ECO:0000313" key="2">
    <source>
        <dbReference type="Proteomes" id="UP000630805"/>
    </source>
</evidence>
<dbReference type="InterPro" id="IPR045386">
    <property type="entry name" value="DUF6525"/>
</dbReference>
<dbReference type="Proteomes" id="UP000630805">
    <property type="component" value="Unassembled WGS sequence"/>
</dbReference>
<dbReference type="Pfam" id="PF20135">
    <property type="entry name" value="DUF6525"/>
    <property type="match status" value="1"/>
</dbReference>
<comment type="caution">
    <text evidence="1">The sequence shown here is derived from an EMBL/GenBank/DDBJ whole genome shotgun (WGS) entry which is preliminary data.</text>
</comment>